<feature type="region of interest" description="Disordered" evidence="1">
    <location>
        <begin position="30"/>
        <end position="77"/>
    </location>
</feature>
<name>A0ABN3B8R6_9MICO</name>
<sequence>MAFMFARTFSLTLTALLLLGATACAGNAEPQSEAHLESSEAPSGSEAGTDASETAPTTGSLADAQGDIPWPTTMTLPTRDGVSFDQIENHYACDGTLLAVLVSSPDATEQSTREYLESIQDLFAVPEDVRQGHGQDSIRDSDTGGMKAEGQIQDHPSAMDATKIVGWESLDAGGYRFHLQETAKPGIPVHVENTPGESWSDFPHPEAATFEECDARESSGYRDGTGFTPASTTWTLTGSPVIQPEVQTWMEGLASEGWDVEENPAMEGAGMPEAVLTSDTHALHYAMSGDYLTLFVSDRNLDKFLGL</sequence>
<dbReference type="Proteomes" id="UP001501084">
    <property type="component" value="Unassembled WGS sequence"/>
</dbReference>
<comment type="caution">
    <text evidence="3">The sequence shown here is derived from an EMBL/GenBank/DDBJ whole genome shotgun (WGS) entry which is preliminary data.</text>
</comment>
<dbReference type="EMBL" id="BAAAOP010000012">
    <property type="protein sequence ID" value="GAA2189754.1"/>
    <property type="molecule type" value="Genomic_DNA"/>
</dbReference>
<reference evidence="3 4" key="1">
    <citation type="journal article" date="2019" name="Int. J. Syst. Evol. Microbiol.">
        <title>The Global Catalogue of Microorganisms (GCM) 10K type strain sequencing project: providing services to taxonomists for standard genome sequencing and annotation.</title>
        <authorList>
            <consortium name="The Broad Institute Genomics Platform"/>
            <consortium name="The Broad Institute Genome Sequencing Center for Infectious Disease"/>
            <person name="Wu L."/>
            <person name="Ma J."/>
        </authorList>
    </citation>
    <scope>NUCLEOTIDE SEQUENCE [LARGE SCALE GENOMIC DNA]</scope>
    <source>
        <strain evidence="3 4">JCM 14919</strain>
    </source>
</reference>
<dbReference type="RefSeq" id="WP_346058451.1">
    <property type="nucleotide sequence ID" value="NZ_BAAAOP010000012.1"/>
</dbReference>
<feature type="compositionally biased region" description="Polar residues" evidence="1">
    <location>
        <begin position="51"/>
        <end position="60"/>
    </location>
</feature>
<evidence type="ECO:0000256" key="2">
    <source>
        <dbReference type="SAM" id="SignalP"/>
    </source>
</evidence>
<keyword evidence="4" id="KW-1185">Reference proteome</keyword>
<feature type="signal peptide" evidence="2">
    <location>
        <begin position="1"/>
        <end position="25"/>
    </location>
</feature>
<keyword evidence="2" id="KW-0732">Signal</keyword>
<evidence type="ECO:0000256" key="1">
    <source>
        <dbReference type="SAM" id="MobiDB-lite"/>
    </source>
</evidence>
<organism evidence="3 4">
    <name type="scientific">Leucobacter alluvii</name>
    <dbReference type="NCBI Taxonomy" id="340321"/>
    <lineage>
        <taxon>Bacteria</taxon>
        <taxon>Bacillati</taxon>
        <taxon>Actinomycetota</taxon>
        <taxon>Actinomycetes</taxon>
        <taxon>Micrococcales</taxon>
        <taxon>Microbacteriaceae</taxon>
        <taxon>Leucobacter</taxon>
    </lineage>
</organism>
<feature type="compositionally biased region" description="Low complexity" evidence="1">
    <location>
        <begin position="39"/>
        <end position="48"/>
    </location>
</feature>
<proteinExistence type="predicted"/>
<evidence type="ECO:0000313" key="4">
    <source>
        <dbReference type="Proteomes" id="UP001501084"/>
    </source>
</evidence>
<accession>A0ABN3B8R6</accession>
<evidence type="ECO:0000313" key="3">
    <source>
        <dbReference type="EMBL" id="GAA2189754.1"/>
    </source>
</evidence>
<dbReference type="PROSITE" id="PS51257">
    <property type="entry name" value="PROKAR_LIPOPROTEIN"/>
    <property type="match status" value="1"/>
</dbReference>
<gene>
    <name evidence="3" type="ORF">GCM10009786_24180</name>
</gene>
<feature type="region of interest" description="Disordered" evidence="1">
    <location>
        <begin position="129"/>
        <end position="151"/>
    </location>
</feature>
<protein>
    <submittedName>
        <fullName evidence="3">Uncharacterized protein</fullName>
    </submittedName>
</protein>
<feature type="chain" id="PRO_5045665627" evidence="2">
    <location>
        <begin position="26"/>
        <end position="307"/>
    </location>
</feature>
<feature type="compositionally biased region" description="Basic and acidic residues" evidence="1">
    <location>
        <begin position="129"/>
        <end position="142"/>
    </location>
</feature>